<dbReference type="AlphaFoldDB" id="A0A919SDW2"/>
<evidence type="ECO:0000256" key="2">
    <source>
        <dbReference type="SAM" id="Phobius"/>
    </source>
</evidence>
<dbReference type="Proteomes" id="UP000681340">
    <property type="component" value="Unassembled WGS sequence"/>
</dbReference>
<keyword evidence="2" id="KW-0812">Transmembrane</keyword>
<feature type="region of interest" description="Disordered" evidence="1">
    <location>
        <begin position="1"/>
        <end position="25"/>
    </location>
</feature>
<dbReference type="EMBL" id="BOQL01000029">
    <property type="protein sequence ID" value="GIM69934.1"/>
    <property type="molecule type" value="Genomic_DNA"/>
</dbReference>
<evidence type="ECO:0000313" key="4">
    <source>
        <dbReference type="Proteomes" id="UP000681340"/>
    </source>
</evidence>
<name>A0A919SDW2_9ACTN</name>
<reference evidence="3" key="1">
    <citation type="submission" date="2021-03" db="EMBL/GenBank/DDBJ databases">
        <title>Whole genome shotgun sequence of Actinoplanes auranticolor NBRC 12245.</title>
        <authorList>
            <person name="Komaki H."/>
            <person name="Tamura T."/>
        </authorList>
    </citation>
    <scope>NUCLEOTIDE SEQUENCE</scope>
    <source>
        <strain evidence="3">NBRC 12245</strain>
    </source>
</reference>
<organism evidence="3 4">
    <name type="scientific">Actinoplanes auranticolor</name>
    <dbReference type="NCBI Taxonomy" id="47988"/>
    <lineage>
        <taxon>Bacteria</taxon>
        <taxon>Bacillati</taxon>
        <taxon>Actinomycetota</taxon>
        <taxon>Actinomycetes</taxon>
        <taxon>Micromonosporales</taxon>
        <taxon>Micromonosporaceae</taxon>
        <taxon>Actinoplanes</taxon>
    </lineage>
</organism>
<feature type="compositionally biased region" description="Pro residues" evidence="1">
    <location>
        <begin position="7"/>
        <end position="25"/>
    </location>
</feature>
<sequence>MTLLGQQPPPPPQGPGVFPPFPAPPVEGRGRRLGLGLGLGAGVLVLVCGAGVAAAAGLTRVMSSALNEQAEVVVGDYLEALRDREWSQAYDQLCPQAKQQETEAQFTSRVSTEEAITSWDVGTVELVQLSAPVTVTYADGDRADLRAYLGQNRQTGGFEVCRVEE</sequence>
<evidence type="ECO:0000313" key="3">
    <source>
        <dbReference type="EMBL" id="GIM69934.1"/>
    </source>
</evidence>
<protein>
    <recommendedName>
        <fullName evidence="5">DUF4878 domain-containing protein</fullName>
    </recommendedName>
</protein>
<keyword evidence="2" id="KW-0472">Membrane</keyword>
<accession>A0A919SDW2</accession>
<feature type="transmembrane region" description="Helical" evidence="2">
    <location>
        <begin position="33"/>
        <end position="58"/>
    </location>
</feature>
<evidence type="ECO:0000256" key="1">
    <source>
        <dbReference type="SAM" id="MobiDB-lite"/>
    </source>
</evidence>
<comment type="caution">
    <text evidence="3">The sequence shown here is derived from an EMBL/GenBank/DDBJ whole genome shotgun (WGS) entry which is preliminary data.</text>
</comment>
<keyword evidence="2" id="KW-1133">Transmembrane helix</keyword>
<keyword evidence="4" id="KW-1185">Reference proteome</keyword>
<evidence type="ECO:0008006" key="5">
    <source>
        <dbReference type="Google" id="ProtNLM"/>
    </source>
</evidence>
<gene>
    <name evidence="3" type="ORF">Aau02nite_38620</name>
</gene>
<dbReference type="RefSeq" id="WP_212989869.1">
    <property type="nucleotide sequence ID" value="NZ_BAABEA010000053.1"/>
</dbReference>
<proteinExistence type="predicted"/>